<evidence type="ECO:0000256" key="8">
    <source>
        <dbReference type="ARBA" id="ARBA00055771"/>
    </source>
</evidence>
<dbReference type="SMART" id="SM01120">
    <property type="entry name" value="Dak2"/>
    <property type="match status" value="1"/>
</dbReference>
<evidence type="ECO:0000256" key="5">
    <source>
        <dbReference type="ARBA" id="ARBA00022777"/>
    </source>
</evidence>
<comment type="pathway">
    <text evidence="2">Polyol metabolism; glycerol degradation.</text>
</comment>
<dbReference type="RefSeq" id="WP_117441718.1">
    <property type="nucleotide sequence ID" value="NZ_JAJFEN010000017.1"/>
</dbReference>
<protein>
    <recommendedName>
        <fullName evidence="3">phosphoenolpyruvate--glycerone phosphotransferase</fullName>
        <ecNumber evidence="3">2.7.1.121</ecNumber>
    </recommendedName>
</protein>
<dbReference type="NCBIfam" id="TIGR02365">
    <property type="entry name" value="dha_L_ycgS"/>
    <property type="match status" value="1"/>
</dbReference>
<proteinExistence type="predicted"/>
<dbReference type="Gene3D" id="1.25.40.340">
    <property type="match status" value="1"/>
</dbReference>
<keyword evidence="6" id="KW-0319">Glycerol metabolism</keyword>
<dbReference type="GO" id="GO:0004371">
    <property type="term" value="F:glycerone kinase activity"/>
    <property type="evidence" value="ECO:0007669"/>
    <property type="project" value="InterPro"/>
</dbReference>
<comment type="caution">
    <text evidence="10">The sequence shown here is derived from an EMBL/GenBank/DDBJ whole genome shotgun (WGS) entry which is preliminary data.</text>
</comment>
<evidence type="ECO:0000256" key="3">
    <source>
        <dbReference type="ARBA" id="ARBA00012095"/>
    </source>
</evidence>
<dbReference type="PANTHER" id="PTHR28629:SF4">
    <property type="entry name" value="TRIOKINASE_FMN CYCLASE"/>
    <property type="match status" value="1"/>
</dbReference>
<dbReference type="EC" id="2.7.1.121" evidence="3"/>
<keyword evidence="4" id="KW-0808">Transferase</keyword>
<gene>
    <name evidence="10" type="primary">dhaL</name>
    <name evidence="10" type="ORF">DXA38_01715</name>
</gene>
<dbReference type="Proteomes" id="UP000260025">
    <property type="component" value="Unassembled WGS sequence"/>
</dbReference>
<comment type="function">
    <text evidence="8">ADP-binding subunit of the dihydroxyacetone kinase, which is responsible for the phosphoenolpyruvate (PEP)-dependent phosphorylation of dihydroxyacetone. DhaL-ADP is converted to DhaL-ATP via a phosphoryl group transfer from DhaM and transmits it to dihydroxyacetone binds to DhaK.</text>
</comment>
<keyword evidence="5 10" id="KW-0418">Kinase</keyword>
<dbReference type="EMBL" id="QVEV01000002">
    <property type="protein sequence ID" value="RGC18440.1"/>
    <property type="molecule type" value="Genomic_DNA"/>
</dbReference>
<reference evidence="10 11" key="1">
    <citation type="submission" date="2018-08" db="EMBL/GenBank/DDBJ databases">
        <title>A genome reference for cultivated species of the human gut microbiota.</title>
        <authorList>
            <person name="Zou Y."/>
            <person name="Xue W."/>
            <person name="Luo G."/>
        </authorList>
    </citation>
    <scope>NUCLEOTIDE SEQUENCE [LARGE SCALE GENOMIC DNA]</scope>
    <source>
        <strain evidence="10 11">OF01-2LB</strain>
    </source>
</reference>
<comment type="catalytic activity">
    <reaction evidence="1">
        <text>dihydroxyacetone + phosphoenolpyruvate = dihydroxyacetone phosphate + pyruvate</text>
        <dbReference type="Rhea" id="RHEA:18381"/>
        <dbReference type="ChEBI" id="CHEBI:15361"/>
        <dbReference type="ChEBI" id="CHEBI:16016"/>
        <dbReference type="ChEBI" id="CHEBI:57642"/>
        <dbReference type="ChEBI" id="CHEBI:58702"/>
        <dbReference type="EC" id="2.7.1.121"/>
    </reaction>
</comment>
<dbReference type="InterPro" id="IPR004007">
    <property type="entry name" value="DhaL_dom"/>
</dbReference>
<organism evidence="10 11">
    <name type="scientific">Clostridium innocuum</name>
    <dbReference type="NCBI Taxonomy" id="1522"/>
    <lineage>
        <taxon>Bacteria</taxon>
        <taxon>Bacillati</taxon>
        <taxon>Bacillota</taxon>
        <taxon>Clostridia</taxon>
        <taxon>Eubacteriales</taxon>
        <taxon>Clostridiaceae</taxon>
        <taxon>Clostridium</taxon>
    </lineage>
</organism>
<dbReference type="GO" id="GO:0019563">
    <property type="term" value="P:glycerol catabolic process"/>
    <property type="evidence" value="ECO:0007669"/>
    <property type="project" value="TreeGrafter"/>
</dbReference>
<dbReference type="AlphaFoldDB" id="A0A3E2W2M6"/>
<dbReference type="GO" id="GO:0005829">
    <property type="term" value="C:cytosol"/>
    <property type="evidence" value="ECO:0007669"/>
    <property type="project" value="TreeGrafter"/>
</dbReference>
<evidence type="ECO:0000313" key="11">
    <source>
        <dbReference type="Proteomes" id="UP000260025"/>
    </source>
</evidence>
<dbReference type="FunFam" id="1.25.40.340:FF:000002">
    <property type="entry name" value="Dihydroxyacetone kinase, L subunit"/>
    <property type="match status" value="1"/>
</dbReference>
<evidence type="ECO:0000256" key="4">
    <source>
        <dbReference type="ARBA" id="ARBA00022679"/>
    </source>
</evidence>
<evidence type="ECO:0000313" key="10">
    <source>
        <dbReference type="EMBL" id="RGC18440.1"/>
    </source>
</evidence>
<evidence type="ECO:0000256" key="2">
    <source>
        <dbReference type="ARBA" id="ARBA00004745"/>
    </source>
</evidence>
<evidence type="ECO:0000256" key="1">
    <source>
        <dbReference type="ARBA" id="ARBA00001113"/>
    </source>
</evidence>
<dbReference type="SUPFAM" id="SSF101473">
    <property type="entry name" value="DhaL-like"/>
    <property type="match status" value="1"/>
</dbReference>
<feature type="domain" description="DhaL" evidence="9">
    <location>
        <begin position="6"/>
        <end position="204"/>
    </location>
</feature>
<dbReference type="PANTHER" id="PTHR28629">
    <property type="entry name" value="TRIOKINASE/FMN CYCLASE"/>
    <property type="match status" value="1"/>
</dbReference>
<name>A0A3E2W2M6_CLOIN</name>
<evidence type="ECO:0000259" key="9">
    <source>
        <dbReference type="PROSITE" id="PS51480"/>
    </source>
</evidence>
<dbReference type="Pfam" id="PF02734">
    <property type="entry name" value="Dak2"/>
    <property type="match status" value="1"/>
</dbReference>
<dbReference type="InterPro" id="IPR050861">
    <property type="entry name" value="Dihydroxyacetone_Kinase"/>
</dbReference>
<evidence type="ECO:0000256" key="6">
    <source>
        <dbReference type="ARBA" id="ARBA00022798"/>
    </source>
</evidence>
<sequence>MSFTNKEGKLIVLNIIDTIQKHKDYLSEIDGAIGDGDHGINMNKGAAIAKPQVEKNETLSEALLSLSNVLMEKIGGSMGPLYGSIFMGMQAVLGNAEIIDGALIEKMLKQAYDNIQMISLAKTGDKTLVDVLDPSVSAYTAVYEKTLDTCAALTACSQAAEEGMKATCNMQAKLGRAARLKEKSIGHQDAGATSCCLILQTFCSTIIAFEKANERN</sequence>
<dbReference type="PROSITE" id="PS51480">
    <property type="entry name" value="DHAL"/>
    <property type="match status" value="1"/>
</dbReference>
<evidence type="ECO:0000256" key="7">
    <source>
        <dbReference type="ARBA" id="ARBA00046577"/>
    </source>
</evidence>
<comment type="subunit">
    <text evidence="7">Homodimer. The dihydroxyacetone kinase complex is composed of a homodimer of DhaM, a homodimer of DhaK and the subunit DhaL.</text>
</comment>
<dbReference type="InterPro" id="IPR036117">
    <property type="entry name" value="DhaL_dom_sf"/>
</dbReference>
<accession>A0A3E2W2M6</accession>
<dbReference type="InterPro" id="IPR012737">
    <property type="entry name" value="DhaK_L_YcgS"/>
</dbReference>
<dbReference type="OrthoDB" id="9800291at2"/>
<dbReference type="GO" id="GO:0047324">
    <property type="term" value="F:phosphoenolpyruvate-glycerone phosphotransferase activity"/>
    <property type="evidence" value="ECO:0007669"/>
    <property type="project" value="UniProtKB-EC"/>
</dbReference>